<dbReference type="PANTHER" id="PTHR35007">
    <property type="entry name" value="INTEGRAL MEMBRANE PROTEIN-RELATED"/>
    <property type="match status" value="1"/>
</dbReference>
<dbReference type="AlphaFoldDB" id="A0A919INE7"/>
<reference evidence="2" key="1">
    <citation type="submission" date="2021-01" db="EMBL/GenBank/DDBJ databases">
        <title>Whole genome shotgun sequence of Actinoplanes cyaneus NBRC 14990.</title>
        <authorList>
            <person name="Komaki H."/>
            <person name="Tamura T."/>
        </authorList>
    </citation>
    <scope>NUCLEOTIDE SEQUENCE</scope>
    <source>
        <strain evidence="2">NBRC 14990</strain>
    </source>
</reference>
<sequence>MIAVLVACLLGCVVTLAWPRAGALTRLAGHRPAFRLGGLPRLRMPVHALGRRGVLGAAAVAALAGLLLGGPVAALVGAVYAGLGTAEWVRRAGRKQVAVARAASLDGLTGLVADLRAGLPPMLASQGPFVSSGPAPPAGPLDTGRSLFSAASPDRGTLLAGDRRITRLTGAVWQLAERTGAPAADLLERIETDARAADRAAASASAQAAGAQVTALLLAALPLGGIGLGYSIGADPLHILLRTPLGAACAIAALLLQCAGLLWARRLVEGLR</sequence>
<name>A0A919INE7_9ACTN</name>
<dbReference type="PANTHER" id="PTHR35007:SF4">
    <property type="entry name" value="CONSERVED TRANSMEMBRANE PROTEIN-RELATED"/>
    <property type="match status" value="1"/>
</dbReference>
<keyword evidence="1" id="KW-0812">Transmembrane</keyword>
<keyword evidence="1" id="KW-1133">Transmembrane helix</keyword>
<feature type="transmembrane region" description="Helical" evidence="1">
    <location>
        <begin position="213"/>
        <end position="233"/>
    </location>
</feature>
<proteinExistence type="predicted"/>
<feature type="transmembrane region" description="Helical" evidence="1">
    <location>
        <begin position="245"/>
        <end position="264"/>
    </location>
</feature>
<keyword evidence="3" id="KW-1185">Reference proteome</keyword>
<organism evidence="2 3">
    <name type="scientific">Actinoplanes cyaneus</name>
    <dbReference type="NCBI Taxonomy" id="52696"/>
    <lineage>
        <taxon>Bacteria</taxon>
        <taxon>Bacillati</taxon>
        <taxon>Actinomycetota</taxon>
        <taxon>Actinomycetes</taxon>
        <taxon>Micromonosporales</taxon>
        <taxon>Micromonosporaceae</taxon>
        <taxon>Actinoplanes</taxon>
    </lineage>
</organism>
<evidence type="ECO:0000256" key="1">
    <source>
        <dbReference type="SAM" id="Phobius"/>
    </source>
</evidence>
<keyword evidence="1" id="KW-0472">Membrane</keyword>
<accession>A0A919INE7</accession>
<dbReference type="Proteomes" id="UP000619479">
    <property type="component" value="Unassembled WGS sequence"/>
</dbReference>
<evidence type="ECO:0008006" key="4">
    <source>
        <dbReference type="Google" id="ProtNLM"/>
    </source>
</evidence>
<protein>
    <recommendedName>
        <fullName evidence="4">Tight adherence protein B</fullName>
    </recommendedName>
</protein>
<comment type="caution">
    <text evidence="2">The sequence shown here is derived from an EMBL/GenBank/DDBJ whole genome shotgun (WGS) entry which is preliminary data.</text>
</comment>
<dbReference type="RefSeq" id="WP_203748431.1">
    <property type="nucleotide sequence ID" value="NZ_BAAAUC010000039.1"/>
</dbReference>
<dbReference type="EMBL" id="BOMH01000048">
    <property type="protein sequence ID" value="GID68538.1"/>
    <property type="molecule type" value="Genomic_DNA"/>
</dbReference>
<evidence type="ECO:0000313" key="3">
    <source>
        <dbReference type="Proteomes" id="UP000619479"/>
    </source>
</evidence>
<evidence type="ECO:0000313" key="2">
    <source>
        <dbReference type="EMBL" id="GID68538.1"/>
    </source>
</evidence>
<feature type="transmembrane region" description="Helical" evidence="1">
    <location>
        <begin position="54"/>
        <end position="81"/>
    </location>
</feature>
<gene>
    <name evidence="2" type="ORF">Acy02nite_64190</name>
</gene>